<evidence type="ECO:0000259" key="8">
    <source>
        <dbReference type="Pfam" id="PF02811"/>
    </source>
</evidence>
<dbReference type="NCBIfam" id="TIGR01856">
    <property type="entry name" value="hisJ_fam"/>
    <property type="match status" value="1"/>
</dbReference>
<sequence length="549" mass="62236">MPISLHSHSGQFCKHATDTLESVIQTAVERGFISYGLTEHMPRDRPQDLYPEESELDPSELAEQFDRFIAEACRLKLLYSPKISLLVGVETELIDQSNTFDLLDRTLSRHQDNLDYLVGSVHHVNQIPIDFDKPLFDQAVLSLESTGQPIYSLCERYFDAQYKLIDRYRPEVIGHFDLCLLFNPDLNLQAEPTVWAKIERNIKLAISYGALIEVNSASIRKGWSTPYPSQPILKLIISLGGRLTLSDDSHGLDRVGLNYNKSFEYLKSNHVSTLWYLVPAGEDKSSILQPRGKVSAVPLPGNWWEHPFWSHGTSNNPPTAPSSSDYCPDLKGNLTPSPSISIELASLNSQQNQDTKQNETDDKFKWNNFPTDRFTNQTWFVISSSLPFWKNKKNVTISYSNLDNEPSNVLYDLVEYHSNLTDPPNSKRKRLEGIDRPKLELHGADQSVEWRWRGKGIMKLLSSDWKVIGYSLSSLRNDDGGRHASGPDWVITFFRQTLFTPAGIDIYARTPSALTDPFKGQLIQALRNHPSNVVSSLANSMFDIPHDLT</sequence>
<keyword evidence="5" id="KW-0378">Hydrolase</keyword>
<comment type="catalytic activity">
    <reaction evidence="7">
        <text>L-histidinol phosphate + H2O = L-histidinol + phosphate</text>
        <dbReference type="Rhea" id="RHEA:14465"/>
        <dbReference type="ChEBI" id="CHEBI:15377"/>
        <dbReference type="ChEBI" id="CHEBI:43474"/>
        <dbReference type="ChEBI" id="CHEBI:57699"/>
        <dbReference type="ChEBI" id="CHEBI:57980"/>
        <dbReference type="EC" id="3.1.3.15"/>
    </reaction>
</comment>
<dbReference type="SUPFAM" id="SSF89550">
    <property type="entry name" value="PHP domain-like"/>
    <property type="match status" value="1"/>
</dbReference>
<dbReference type="EMBL" id="PGCJ01000155">
    <property type="protein sequence ID" value="PLW42706.1"/>
    <property type="molecule type" value="Genomic_DNA"/>
</dbReference>
<evidence type="ECO:0000256" key="1">
    <source>
        <dbReference type="ARBA" id="ARBA00004970"/>
    </source>
</evidence>
<comment type="similarity">
    <text evidence="2">Belongs to the PHP hydrolase family. HisK subfamily.</text>
</comment>
<comment type="pathway">
    <text evidence="1">Amino-acid biosynthesis; L-histidine biosynthesis; L-histidine from 5-phospho-alpha-D-ribose 1-diphosphate: step 8/9.</text>
</comment>
<name>A0A2N5UYI9_9BASI</name>
<dbReference type="GO" id="GO:0000105">
    <property type="term" value="P:L-histidine biosynthetic process"/>
    <property type="evidence" value="ECO:0007669"/>
    <property type="project" value="UniProtKB-UniPathway"/>
</dbReference>
<evidence type="ECO:0000256" key="3">
    <source>
        <dbReference type="ARBA" id="ARBA00013085"/>
    </source>
</evidence>
<dbReference type="EC" id="3.1.3.15" evidence="3"/>
<dbReference type="CDD" id="cd12110">
    <property type="entry name" value="PHP_HisPPase_Hisj_like"/>
    <property type="match status" value="1"/>
</dbReference>
<dbReference type="PANTHER" id="PTHR21039:SF0">
    <property type="entry name" value="HISTIDINOL-PHOSPHATASE"/>
    <property type="match status" value="1"/>
</dbReference>
<dbReference type="GO" id="GO:0005737">
    <property type="term" value="C:cytoplasm"/>
    <property type="evidence" value="ECO:0007669"/>
    <property type="project" value="TreeGrafter"/>
</dbReference>
<evidence type="ECO:0000256" key="7">
    <source>
        <dbReference type="ARBA" id="ARBA00049158"/>
    </source>
</evidence>
<dbReference type="STRING" id="200324.A0A2N5UYI9"/>
<dbReference type="Pfam" id="PF02811">
    <property type="entry name" value="PHP"/>
    <property type="match status" value="1"/>
</dbReference>
<dbReference type="Gene3D" id="3.20.20.140">
    <property type="entry name" value="Metal-dependent hydrolases"/>
    <property type="match status" value="1"/>
</dbReference>
<dbReference type="InterPro" id="IPR004013">
    <property type="entry name" value="PHP_dom"/>
</dbReference>
<feature type="domain" description="PHP" evidence="8">
    <location>
        <begin position="5"/>
        <end position="217"/>
    </location>
</feature>
<keyword evidence="6" id="KW-0368">Histidine biosynthesis</keyword>
<evidence type="ECO:0000256" key="6">
    <source>
        <dbReference type="ARBA" id="ARBA00023102"/>
    </source>
</evidence>
<dbReference type="InterPro" id="IPR016195">
    <property type="entry name" value="Pol/histidinol_Pase-like"/>
</dbReference>
<gene>
    <name evidence="9" type="ORF">PCANC_07923</name>
</gene>
<dbReference type="PANTHER" id="PTHR21039">
    <property type="entry name" value="HISTIDINOL PHOSPHATASE-RELATED"/>
    <property type="match status" value="1"/>
</dbReference>
<dbReference type="Proteomes" id="UP000235388">
    <property type="component" value="Unassembled WGS sequence"/>
</dbReference>
<dbReference type="InterPro" id="IPR010140">
    <property type="entry name" value="Histidinol_P_phosphatase_HisJ"/>
</dbReference>
<dbReference type="GO" id="GO:0004401">
    <property type="term" value="F:histidinol-phosphatase activity"/>
    <property type="evidence" value="ECO:0007669"/>
    <property type="project" value="UniProtKB-EC"/>
</dbReference>
<evidence type="ECO:0000313" key="10">
    <source>
        <dbReference type="Proteomes" id="UP000235388"/>
    </source>
</evidence>
<reference evidence="9 10" key="1">
    <citation type="submission" date="2017-11" db="EMBL/GenBank/DDBJ databases">
        <title>De novo assembly and phasing of dikaryotic genomes from two isolates of Puccinia coronata f. sp. avenae, the causal agent of oat crown rust.</title>
        <authorList>
            <person name="Miller M.E."/>
            <person name="Zhang Y."/>
            <person name="Omidvar V."/>
            <person name="Sperschneider J."/>
            <person name="Schwessinger B."/>
            <person name="Raley C."/>
            <person name="Palmer J.M."/>
            <person name="Garnica D."/>
            <person name="Upadhyaya N."/>
            <person name="Rathjen J."/>
            <person name="Taylor J.M."/>
            <person name="Park R.F."/>
            <person name="Dodds P.N."/>
            <person name="Hirsch C.D."/>
            <person name="Kianian S.F."/>
            <person name="Figueroa M."/>
        </authorList>
    </citation>
    <scope>NUCLEOTIDE SEQUENCE [LARGE SCALE GENOMIC DNA]</scope>
    <source>
        <strain evidence="9">12NC29</strain>
    </source>
</reference>
<dbReference type="AlphaFoldDB" id="A0A2N5UYI9"/>
<comment type="caution">
    <text evidence="9">The sequence shown here is derived from an EMBL/GenBank/DDBJ whole genome shotgun (WGS) entry which is preliminary data.</text>
</comment>
<proteinExistence type="inferred from homology"/>
<keyword evidence="10" id="KW-1185">Reference proteome</keyword>
<organism evidence="9 10">
    <name type="scientific">Puccinia coronata f. sp. avenae</name>
    <dbReference type="NCBI Taxonomy" id="200324"/>
    <lineage>
        <taxon>Eukaryota</taxon>
        <taxon>Fungi</taxon>
        <taxon>Dikarya</taxon>
        <taxon>Basidiomycota</taxon>
        <taxon>Pucciniomycotina</taxon>
        <taxon>Pucciniomycetes</taxon>
        <taxon>Pucciniales</taxon>
        <taxon>Pucciniaceae</taxon>
        <taxon>Puccinia</taxon>
    </lineage>
</organism>
<protein>
    <recommendedName>
        <fullName evidence="3">histidinol-phosphatase</fullName>
        <ecNumber evidence="3">3.1.3.15</ecNumber>
    </recommendedName>
</protein>
<dbReference type="OrthoDB" id="2496328at2759"/>
<dbReference type="UniPathway" id="UPA00031">
    <property type="reaction ID" value="UER00013"/>
</dbReference>
<evidence type="ECO:0000256" key="4">
    <source>
        <dbReference type="ARBA" id="ARBA00022605"/>
    </source>
</evidence>
<evidence type="ECO:0000256" key="5">
    <source>
        <dbReference type="ARBA" id="ARBA00022801"/>
    </source>
</evidence>
<evidence type="ECO:0000256" key="2">
    <source>
        <dbReference type="ARBA" id="ARBA00009152"/>
    </source>
</evidence>
<keyword evidence="4" id="KW-0028">Amino-acid biosynthesis</keyword>
<accession>A0A2N5UYI9</accession>
<evidence type="ECO:0000313" key="9">
    <source>
        <dbReference type="EMBL" id="PLW42706.1"/>
    </source>
</evidence>